<dbReference type="AlphaFoldDB" id="A0A166DZ49"/>
<dbReference type="PANTHER" id="PTHR13254:SF0">
    <property type="entry name" value="GOLGIN SUBFAMILY A MEMBER 7_ERF4 DOMAIN-CONTAINING PROTEIN"/>
    <property type="match status" value="1"/>
</dbReference>
<feature type="compositionally biased region" description="Low complexity" evidence="7">
    <location>
        <begin position="95"/>
        <end position="106"/>
    </location>
</feature>
<organism evidence="9 10">
    <name type="scientific">Athelia psychrophila</name>
    <dbReference type="NCBI Taxonomy" id="1759441"/>
    <lineage>
        <taxon>Eukaryota</taxon>
        <taxon>Fungi</taxon>
        <taxon>Dikarya</taxon>
        <taxon>Basidiomycota</taxon>
        <taxon>Agaricomycotina</taxon>
        <taxon>Agaricomycetes</taxon>
        <taxon>Agaricomycetidae</taxon>
        <taxon>Atheliales</taxon>
        <taxon>Atheliaceae</taxon>
        <taxon>Athelia</taxon>
    </lineage>
</organism>
<evidence type="ECO:0000256" key="7">
    <source>
        <dbReference type="SAM" id="MobiDB-lite"/>
    </source>
</evidence>
<dbReference type="InterPro" id="IPR051371">
    <property type="entry name" value="Ras_palmitoyltransferase"/>
</dbReference>
<dbReference type="Proteomes" id="UP000076532">
    <property type="component" value="Unassembled WGS sequence"/>
</dbReference>
<evidence type="ECO:0000259" key="8">
    <source>
        <dbReference type="Pfam" id="PF10256"/>
    </source>
</evidence>
<evidence type="ECO:0000256" key="2">
    <source>
        <dbReference type="ARBA" id="ARBA00007732"/>
    </source>
</evidence>
<comment type="subcellular location">
    <subcellularLocation>
        <location evidence="1">Endoplasmic reticulum membrane</location>
        <topology evidence="1">Peripheral membrane protein</topology>
    </subcellularLocation>
</comment>
<dbReference type="InterPro" id="IPR019383">
    <property type="entry name" value="Golgin_A_7/ERF4"/>
</dbReference>
<evidence type="ECO:0000256" key="3">
    <source>
        <dbReference type="ARBA" id="ARBA00011396"/>
    </source>
</evidence>
<accession>A0A166DZ49</accession>
<dbReference type="OrthoDB" id="2190159at2759"/>
<feature type="region of interest" description="Disordered" evidence="7">
    <location>
        <begin position="1"/>
        <end position="195"/>
    </location>
</feature>
<evidence type="ECO:0000256" key="5">
    <source>
        <dbReference type="ARBA" id="ARBA00022824"/>
    </source>
</evidence>
<evidence type="ECO:0000256" key="1">
    <source>
        <dbReference type="ARBA" id="ARBA00004406"/>
    </source>
</evidence>
<keyword evidence="5" id="KW-0256">Endoplasmic reticulum</keyword>
<protein>
    <recommendedName>
        <fullName evidence="4">Ras modification protein ERF4</fullName>
    </recommendedName>
</protein>
<feature type="compositionally biased region" description="Basic and acidic residues" evidence="7">
    <location>
        <begin position="56"/>
        <end position="65"/>
    </location>
</feature>
<keyword evidence="10" id="KW-1185">Reference proteome</keyword>
<dbReference type="GO" id="GO:0006612">
    <property type="term" value="P:protein targeting to membrane"/>
    <property type="evidence" value="ECO:0007669"/>
    <property type="project" value="TreeGrafter"/>
</dbReference>
<dbReference type="STRING" id="436010.A0A166DZ49"/>
<reference evidence="9 10" key="1">
    <citation type="journal article" date="2016" name="Mol. Biol. Evol.">
        <title>Comparative Genomics of Early-Diverging Mushroom-Forming Fungi Provides Insights into the Origins of Lignocellulose Decay Capabilities.</title>
        <authorList>
            <person name="Nagy L.G."/>
            <person name="Riley R."/>
            <person name="Tritt A."/>
            <person name="Adam C."/>
            <person name="Daum C."/>
            <person name="Floudas D."/>
            <person name="Sun H."/>
            <person name="Yadav J.S."/>
            <person name="Pangilinan J."/>
            <person name="Larsson K.H."/>
            <person name="Matsuura K."/>
            <person name="Barry K."/>
            <person name="Labutti K."/>
            <person name="Kuo R."/>
            <person name="Ohm R.A."/>
            <person name="Bhattacharya S.S."/>
            <person name="Shirouzu T."/>
            <person name="Yoshinaga Y."/>
            <person name="Martin F.M."/>
            <person name="Grigoriev I.V."/>
            <person name="Hibbett D.S."/>
        </authorList>
    </citation>
    <scope>NUCLEOTIDE SEQUENCE [LARGE SCALE GENOMIC DNA]</scope>
    <source>
        <strain evidence="9 10">CBS 109695</strain>
    </source>
</reference>
<dbReference type="GO" id="GO:0031211">
    <property type="term" value="C:endoplasmic reticulum palmitoyltransferase complex"/>
    <property type="evidence" value="ECO:0007669"/>
    <property type="project" value="TreeGrafter"/>
</dbReference>
<evidence type="ECO:0000313" key="9">
    <source>
        <dbReference type="EMBL" id="KZP15221.1"/>
    </source>
</evidence>
<dbReference type="EMBL" id="KV417607">
    <property type="protein sequence ID" value="KZP15221.1"/>
    <property type="molecule type" value="Genomic_DNA"/>
</dbReference>
<name>A0A166DZ49_9AGAM</name>
<gene>
    <name evidence="9" type="ORF">FIBSPDRAFT_867502</name>
</gene>
<dbReference type="Pfam" id="PF10256">
    <property type="entry name" value="Erf4"/>
    <property type="match status" value="1"/>
</dbReference>
<comment type="subunit">
    <text evidence="3">Interacts with ERF2.</text>
</comment>
<dbReference type="GO" id="GO:0005789">
    <property type="term" value="C:endoplasmic reticulum membrane"/>
    <property type="evidence" value="ECO:0007669"/>
    <property type="project" value="UniProtKB-SubCell"/>
</dbReference>
<keyword evidence="6" id="KW-0472">Membrane</keyword>
<evidence type="ECO:0000313" key="10">
    <source>
        <dbReference type="Proteomes" id="UP000076532"/>
    </source>
</evidence>
<evidence type="ECO:0000256" key="6">
    <source>
        <dbReference type="ARBA" id="ARBA00023136"/>
    </source>
</evidence>
<comment type="similarity">
    <text evidence="2">Belongs to the ERF4 family.</text>
</comment>
<evidence type="ECO:0000256" key="4">
    <source>
        <dbReference type="ARBA" id="ARBA00018463"/>
    </source>
</evidence>
<sequence length="360" mass="39882">MPGDTLPISNTAAEDDISFASAANEGEDGEGQGQDERASAEDEDEDAKAPAPEPKAPSEPKAPREHRQRTSTLDALPPSPPLTRPCSLEDPPADPHAAAALAWHPLARPRDSADLDFSLTHSQDQDRDRDTTLQNTETEEGSAPTTAEEKPRPLHRPPAPPQLRVTTDRGAGKVPPTPWEGEEPPDEEHYNTKRPGGKTFSALMKTRSRPQVPHSSYYFGPPPVDAAYGTNPVGRIGEHHPREVFRVERDYTGGELVQFSTTYPLELEGRITHTQFLETVNAINELLISAHSIRHSLVNNVLAVITLQASRLIVIPHYDKEMLRLEHLIADLNAGLYNPVGLHIRWPRDVAFMFLEIEYY</sequence>
<feature type="domain" description="Golgin subfamily A member 7/ERF4" evidence="8">
    <location>
        <begin position="245"/>
        <end position="356"/>
    </location>
</feature>
<proteinExistence type="inferred from homology"/>
<dbReference type="PANTHER" id="PTHR13254">
    <property type="entry name" value="GOLGI AUTOANTIGEN, GOLGIN SUBFAMILY A, 7"/>
    <property type="match status" value="1"/>
</dbReference>